<proteinExistence type="inferred from homology"/>
<reference evidence="11" key="2">
    <citation type="journal article" date="2018" name="BMC Genomics">
        <title>A manually annotated Actinidia chinensis var. chinensis (kiwifruit) genome highlights the challenges associated with draft genomes and gene prediction in plants.</title>
        <authorList>
            <person name="Pilkington S.M."/>
            <person name="Crowhurst R."/>
            <person name="Hilario E."/>
            <person name="Nardozza S."/>
            <person name="Fraser L."/>
            <person name="Peng Y."/>
            <person name="Gunaseelan K."/>
            <person name="Simpson R."/>
            <person name="Tahir J."/>
            <person name="Deroles S.C."/>
            <person name="Templeton K."/>
            <person name="Luo Z."/>
            <person name="Davy M."/>
            <person name="Cheng C."/>
            <person name="McNeilage M."/>
            <person name="Scaglione D."/>
            <person name="Liu Y."/>
            <person name="Zhang Q."/>
            <person name="Datson P."/>
            <person name="De Silva N."/>
            <person name="Gardiner S.E."/>
            <person name="Bassett H."/>
            <person name="Chagne D."/>
            <person name="McCallum J."/>
            <person name="Dzierzon H."/>
            <person name="Deng C."/>
            <person name="Wang Y.Y."/>
            <person name="Barron L."/>
            <person name="Manako K."/>
            <person name="Bowen J."/>
            <person name="Foster T.M."/>
            <person name="Erridge Z.A."/>
            <person name="Tiffin H."/>
            <person name="Waite C.N."/>
            <person name="Davies K.M."/>
            <person name="Grierson E.P."/>
            <person name="Laing W.A."/>
            <person name="Kirk R."/>
            <person name="Chen X."/>
            <person name="Wood M."/>
            <person name="Montefiori M."/>
            <person name="Brummell D.A."/>
            <person name="Schwinn K.E."/>
            <person name="Catanach A."/>
            <person name="Fullerton C."/>
            <person name="Li D."/>
            <person name="Meiyalaghan S."/>
            <person name="Nieuwenhuizen N."/>
            <person name="Read N."/>
            <person name="Prakash R."/>
            <person name="Hunter D."/>
            <person name="Zhang H."/>
            <person name="McKenzie M."/>
            <person name="Knabel M."/>
            <person name="Harris A."/>
            <person name="Allan A.C."/>
            <person name="Gleave A."/>
            <person name="Chen A."/>
            <person name="Janssen B.J."/>
            <person name="Plunkett B."/>
            <person name="Ampomah-Dwamena C."/>
            <person name="Voogd C."/>
            <person name="Leif D."/>
            <person name="Lafferty D."/>
            <person name="Souleyre E.J.F."/>
            <person name="Varkonyi-Gasic E."/>
            <person name="Gambi F."/>
            <person name="Hanley J."/>
            <person name="Yao J.L."/>
            <person name="Cheung J."/>
            <person name="David K.M."/>
            <person name="Warren B."/>
            <person name="Marsh K."/>
            <person name="Snowden K.C."/>
            <person name="Lin-Wang K."/>
            <person name="Brian L."/>
            <person name="Martinez-Sanchez M."/>
            <person name="Wang M."/>
            <person name="Ileperuma N."/>
            <person name="Macnee N."/>
            <person name="Campin R."/>
            <person name="McAtee P."/>
            <person name="Drummond R.S.M."/>
            <person name="Espley R.V."/>
            <person name="Ireland H.S."/>
            <person name="Wu R."/>
            <person name="Atkinson R.G."/>
            <person name="Karunairetnam S."/>
            <person name="Bulley S."/>
            <person name="Chunkath S."/>
            <person name="Hanley Z."/>
            <person name="Storey R."/>
            <person name="Thrimawithana A.H."/>
            <person name="Thomson S."/>
            <person name="David C."/>
            <person name="Testolin R."/>
            <person name="Huang H."/>
            <person name="Hellens R.P."/>
            <person name="Schaffer R.J."/>
        </authorList>
    </citation>
    <scope>NUCLEOTIDE SEQUENCE [LARGE SCALE GENOMIC DNA]</scope>
    <source>
        <strain evidence="11">cv. Red5</strain>
    </source>
</reference>
<dbReference type="Gramene" id="PSR93415">
    <property type="protein sequence ID" value="PSR93415"/>
    <property type="gene ID" value="CEY00_Acc28028"/>
</dbReference>
<dbReference type="PRINTS" id="PR00463">
    <property type="entry name" value="EP450I"/>
</dbReference>
<dbReference type="PANTHER" id="PTHR47950:SF49">
    <property type="entry name" value="CYTOCHROME P450"/>
    <property type="match status" value="1"/>
</dbReference>
<dbReference type="InterPro" id="IPR002401">
    <property type="entry name" value="Cyt_P450_E_grp-I"/>
</dbReference>
<evidence type="ECO:0000256" key="3">
    <source>
        <dbReference type="ARBA" id="ARBA00022617"/>
    </source>
</evidence>
<dbReference type="SUPFAM" id="SSF48264">
    <property type="entry name" value="Cytochrome P450"/>
    <property type="match status" value="1"/>
</dbReference>
<gene>
    <name evidence="10" type="ORF">CEY00_Acc28028</name>
</gene>
<organism evidence="10 11">
    <name type="scientific">Actinidia chinensis var. chinensis</name>
    <name type="common">Chinese soft-hair kiwi</name>
    <dbReference type="NCBI Taxonomy" id="1590841"/>
    <lineage>
        <taxon>Eukaryota</taxon>
        <taxon>Viridiplantae</taxon>
        <taxon>Streptophyta</taxon>
        <taxon>Embryophyta</taxon>
        <taxon>Tracheophyta</taxon>
        <taxon>Spermatophyta</taxon>
        <taxon>Magnoliopsida</taxon>
        <taxon>eudicotyledons</taxon>
        <taxon>Gunneridae</taxon>
        <taxon>Pentapetalae</taxon>
        <taxon>asterids</taxon>
        <taxon>Ericales</taxon>
        <taxon>Actinidiaceae</taxon>
        <taxon>Actinidia</taxon>
    </lineage>
</organism>
<dbReference type="PROSITE" id="PS00086">
    <property type="entry name" value="CYTOCHROME_P450"/>
    <property type="match status" value="1"/>
</dbReference>
<protein>
    <submittedName>
        <fullName evidence="10">(S)-N-methylcoclaurine 3'-hydroxylase</fullName>
    </submittedName>
</protein>
<keyword evidence="8" id="KW-0503">Monooxygenase</keyword>
<dbReference type="InterPro" id="IPR017972">
    <property type="entry name" value="Cyt_P450_CS"/>
</dbReference>
<evidence type="ECO:0000256" key="8">
    <source>
        <dbReference type="RuleBase" id="RU000461"/>
    </source>
</evidence>
<evidence type="ECO:0000313" key="10">
    <source>
        <dbReference type="EMBL" id="PSR93415.1"/>
    </source>
</evidence>
<evidence type="ECO:0000256" key="9">
    <source>
        <dbReference type="SAM" id="SignalP"/>
    </source>
</evidence>
<comment type="similarity">
    <text evidence="2 8">Belongs to the cytochrome P450 family.</text>
</comment>
<evidence type="ECO:0000256" key="1">
    <source>
        <dbReference type="ARBA" id="ARBA00001971"/>
    </source>
</evidence>
<dbReference type="OrthoDB" id="1877779at2759"/>
<dbReference type="InterPro" id="IPR036396">
    <property type="entry name" value="Cyt_P450_sf"/>
</dbReference>
<evidence type="ECO:0000256" key="2">
    <source>
        <dbReference type="ARBA" id="ARBA00010617"/>
    </source>
</evidence>
<evidence type="ECO:0000256" key="6">
    <source>
        <dbReference type="ARBA" id="ARBA00023004"/>
    </source>
</evidence>
<dbReference type="InParanoid" id="A0A2R6PM55"/>
<keyword evidence="4 7" id="KW-0479">Metal-binding</keyword>
<accession>A0A2R6PM55</accession>
<comment type="cofactor">
    <cofactor evidence="1 7">
        <name>heme</name>
        <dbReference type="ChEBI" id="CHEBI:30413"/>
    </cofactor>
</comment>
<keyword evidence="11" id="KW-1185">Reference proteome</keyword>
<dbReference type="GO" id="GO:0020037">
    <property type="term" value="F:heme binding"/>
    <property type="evidence" value="ECO:0007669"/>
    <property type="project" value="InterPro"/>
</dbReference>
<dbReference type="PANTHER" id="PTHR47950">
    <property type="entry name" value="CYTOCHROME P450, FAMILY 76, SUBFAMILY C, POLYPEPTIDE 5-RELATED"/>
    <property type="match status" value="1"/>
</dbReference>
<keyword evidence="6 7" id="KW-0408">Iron</keyword>
<dbReference type="GO" id="GO:0005506">
    <property type="term" value="F:iron ion binding"/>
    <property type="evidence" value="ECO:0007669"/>
    <property type="project" value="InterPro"/>
</dbReference>
<reference evidence="10 11" key="1">
    <citation type="submission" date="2017-07" db="EMBL/GenBank/DDBJ databases">
        <title>An improved, manually edited Actinidia chinensis var. chinensis (kiwifruit) genome highlights the challenges associated with draft genomes and gene prediction in plants.</title>
        <authorList>
            <person name="Pilkington S."/>
            <person name="Crowhurst R."/>
            <person name="Hilario E."/>
            <person name="Nardozza S."/>
            <person name="Fraser L."/>
            <person name="Peng Y."/>
            <person name="Gunaseelan K."/>
            <person name="Simpson R."/>
            <person name="Tahir J."/>
            <person name="Deroles S."/>
            <person name="Templeton K."/>
            <person name="Luo Z."/>
            <person name="Davy M."/>
            <person name="Cheng C."/>
            <person name="Mcneilage M."/>
            <person name="Scaglione D."/>
            <person name="Liu Y."/>
            <person name="Zhang Q."/>
            <person name="Datson P."/>
            <person name="De Silva N."/>
            <person name="Gardiner S."/>
            <person name="Bassett H."/>
            <person name="Chagne D."/>
            <person name="Mccallum J."/>
            <person name="Dzierzon H."/>
            <person name="Deng C."/>
            <person name="Wang Y.-Y."/>
            <person name="Barron N."/>
            <person name="Manako K."/>
            <person name="Bowen J."/>
            <person name="Foster T."/>
            <person name="Erridge Z."/>
            <person name="Tiffin H."/>
            <person name="Waite C."/>
            <person name="Davies K."/>
            <person name="Grierson E."/>
            <person name="Laing W."/>
            <person name="Kirk R."/>
            <person name="Chen X."/>
            <person name="Wood M."/>
            <person name="Montefiori M."/>
            <person name="Brummell D."/>
            <person name="Schwinn K."/>
            <person name="Catanach A."/>
            <person name="Fullerton C."/>
            <person name="Li D."/>
            <person name="Meiyalaghan S."/>
            <person name="Nieuwenhuizen N."/>
            <person name="Read N."/>
            <person name="Prakash R."/>
            <person name="Hunter D."/>
            <person name="Zhang H."/>
            <person name="Mckenzie M."/>
            <person name="Knabel M."/>
            <person name="Harris A."/>
            <person name="Allan A."/>
            <person name="Chen A."/>
            <person name="Janssen B."/>
            <person name="Plunkett B."/>
            <person name="Dwamena C."/>
            <person name="Voogd C."/>
            <person name="Leif D."/>
            <person name="Lafferty D."/>
            <person name="Souleyre E."/>
            <person name="Varkonyi-Gasic E."/>
            <person name="Gambi F."/>
            <person name="Hanley J."/>
            <person name="Yao J.-L."/>
            <person name="Cheung J."/>
            <person name="David K."/>
            <person name="Warren B."/>
            <person name="Marsh K."/>
            <person name="Snowden K."/>
            <person name="Lin-Wang K."/>
            <person name="Brian L."/>
            <person name="Martinez-Sanchez M."/>
            <person name="Wang M."/>
            <person name="Ileperuma N."/>
            <person name="Macnee N."/>
            <person name="Campin R."/>
            <person name="Mcatee P."/>
            <person name="Drummond R."/>
            <person name="Espley R."/>
            <person name="Ireland H."/>
            <person name="Wu R."/>
            <person name="Atkinson R."/>
            <person name="Karunairetnam S."/>
            <person name="Bulley S."/>
            <person name="Chunkath S."/>
            <person name="Hanley Z."/>
            <person name="Storey R."/>
            <person name="Thrimawithana A."/>
            <person name="Thomson S."/>
            <person name="David C."/>
            <person name="Testolin R."/>
        </authorList>
    </citation>
    <scope>NUCLEOTIDE SEQUENCE [LARGE SCALE GENOMIC DNA]</scope>
    <source>
        <strain evidence="11">cv. Red5</strain>
        <tissue evidence="10">Young leaf</tissue>
    </source>
</reference>
<feature type="binding site" description="axial binding residue" evidence="7">
    <location>
        <position position="430"/>
    </location>
    <ligand>
        <name>heme</name>
        <dbReference type="ChEBI" id="CHEBI:30413"/>
    </ligand>
    <ligandPart>
        <name>Fe</name>
        <dbReference type="ChEBI" id="CHEBI:18248"/>
    </ligandPart>
</feature>
<dbReference type="STRING" id="1590841.A0A2R6PM55"/>
<dbReference type="PRINTS" id="PR00385">
    <property type="entry name" value="P450"/>
</dbReference>
<comment type="caution">
    <text evidence="10">The sequence shown here is derived from an EMBL/GenBank/DDBJ whole genome shotgun (WGS) entry which is preliminary data.</text>
</comment>
<evidence type="ECO:0000256" key="7">
    <source>
        <dbReference type="PIRSR" id="PIRSR602401-1"/>
    </source>
</evidence>
<name>A0A2R6PM55_ACTCC</name>
<dbReference type="Proteomes" id="UP000241394">
    <property type="component" value="Chromosome LG24"/>
</dbReference>
<dbReference type="GO" id="GO:0004497">
    <property type="term" value="F:monooxygenase activity"/>
    <property type="evidence" value="ECO:0007669"/>
    <property type="project" value="UniProtKB-KW"/>
</dbReference>
<keyword evidence="3 7" id="KW-0349">Heme</keyword>
<dbReference type="AlphaFoldDB" id="A0A2R6PM55"/>
<evidence type="ECO:0000313" key="11">
    <source>
        <dbReference type="Proteomes" id="UP000241394"/>
    </source>
</evidence>
<evidence type="ECO:0000256" key="4">
    <source>
        <dbReference type="ARBA" id="ARBA00022723"/>
    </source>
</evidence>
<feature type="chain" id="PRO_5015307153" evidence="9">
    <location>
        <begin position="25"/>
        <end position="492"/>
    </location>
</feature>
<feature type="signal peptide" evidence="9">
    <location>
        <begin position="1"/>
        <end position="24"/>
    </location>
</feature>
<dbReference type="OMA" id="MITEIFI"/>
<keyword evidence="5 8" id="KW-0560">Oxidoreductase</keyword>
<dbReference type="InterPro" id="IPR001128">
    <property type="entry name" value="Cyt_P450"/>
</dbReference>
<sequence>MNLFFPLILLSIILIIFLIKPISTKGPPIPPGPYPWPVVGNIFQLGKMPHVTLTALAKTHGPIMSLRHGAHLMVVGSSRAAAREILKAHDRALSGRFVKREFKIKGSKLHNISIGFAEECNDQWKNLRSIGRSELFSAKAMESQSSIRSEKITEMVRYLCSKEGSAVDMAEKVYVVVSNILSNAIFSVDYVDFDGEGVGGEMRKLIREFVVLALSATPNLTDVFPVLGDWDVMGTSKKCKGIFEKMYAVWEGIIEERRKQSSRQHDLLDTLVKLGLTNDQINPFIMELFSAGTEPTTLTVQWALAELITNEGPRHKLLDELEKEVGQDIVKETNLPHLPYLEACIKETLRLHPPAPLLLPHRATQTCQVMGYTIPKDAIVNVNLWAMARDPKIWADPLRFNPERFLVSGGPDYMGSNYEYLPFGSGRRMCPGQPLVTRMVPPIVGTLVHLFDWALPGDMGDPAHLDMQEKRSIKELPLRLVPKTRKLLKLVC</sequence>
<keyword evidence="9" id="KW-0732">Signal</keyword>
<dbReference type="Gene3D" id="1.10.630.10">
    <property type="entry name" value="Cytochrome P450"/>
    <property type="match status" value="1"/>
</dbReference>
<dbReference type="Pfam" id="PF00067">
    <property type="entry name" value="p450"/>
    <property type="match status" value="1"/>
</dbReference>
<dbReference type="EMBL" id="NKQK01000024">
    <property type="protein sequence ID" value="PSR93415.1"/>
    <property type="molecule type" value="Genomic_DNA"/>
</dbReference>
<dbReference type="GO" id="GO:0016705">
    <property type="term" value="F:oxidoreductase activity, acting on paired donors, with incorporation or reduction of molecular oxygen"/>
    <property type="evidence" value="ECO:0007669"/>
    <property type="project" value="InterPro"/>
</dbReference>
<evidence type="ECO:0000256" key="5">
    <source>
        <dbReference type="ARBA" id="ARBA00023002"/>
    </source>
</evidence>